<dbReference type="EMBL" id="PJQM01006482">
    <property type="protein sequence ID" value="RCH79603.1"/>
    <property type="molecule type" value="Genomic_DNA"/>
</dbReference>
<dbReference type="GO" id="GO:0000978">
    <property type="term" value="F:RNA polymerase II cis-regulatory region sequence-specific DNA binding"/>
    <property type="evidence" value="ECO:0007669"/>
    <property type="project" value="TreeGrafter"/>
</dbReference>
<dbReference type="PANTHER" id="PTHR46164">
    <property type="entry name" value="ATF6, ISOFORM C"/>
    <property type="match status" value="1"/>
</dbReference>
<organism evidence="9 10">
    <name type="scientific">Rhizopus stolonifer</name>
    <name type="common">Rhizopus nigricans</name>
    <dbReference type="NCBI Taxonomy" id="4846"/>
    <lineage>
        <taxon>Eukaryota</taxon>
        <taxon>Fungi</taxon>
        <taxon>Fungi incertae sedis</taxon>
        <taxon>Mucoromycota</taxon>
        <taxon>Mucoromycotina</taxon>
        <taxon>Mucoromycetes</taxon>
        <taxon>Mucorales</taxon>
        <taxon>Mucorineae</taxon>
        <taxon>Rhizopodaceae</taxon>
        <taxon>Rhizopus</taxon>
    </lineage>
</organism>
<keyword evidence="6" id="KW-0175">Coiled coil</keyword>
<feature type="region of interest" description="Disordered" evidence="7">
    <location>
        <begin position="92"/>
        <end position="139"/>
    </location>
</feature>
<evidence type="ECO:0000256" key="4">
    <source>
        <dbReference type="ARBA" id="ARBA00023163"/>
    </source>
</evidence>
<feature type="domain" description="BZIP" evidence="8">
    <location>
        <begin position="190"/>
        <end position="253"/>
    </location>
</feature>
<evidence type="ECO:0000313" key="10">
    <source>
        <dbReference type="Proteomes" id="UP000253551"/>
    </source>
</evidence>
<dbReference type="GO" id="GO:0016020">
    <property type="term" value="C:membrane"/>
    <property type="evidence" value="ECO:0007669"/>
    <property type="project" value="UniProtKB-SubCell"/>
</dbReference>
<protein>
    <recommendedName>
        <fullName evidence="8">BZIP domain-containing protein</fullName>
    </recommendedName>
</protein>
<feature type="compositionally biased region" description="Low complexity" evidence="7">
    <location>
        <begin position="107"/>
        <end position="116"/>
    </location>
</feature>
<dbReference type="CDD" id="cd14812">
    <property type="entry name" value="bZIP_u3"/>
    <property type="match status" value="1"/>
</dbReference>
<accession>A0A367IPM0</accession>
<evidence type="ECO:0000256" key="6">
    <source>
        <dbReference type="SAM" id="Coils"/>
    </source>
</evidence>
<reference evidence="9 10" key="1">
    <citation type="journal article" date="2018" name="G3 (Bethesda)">
        <title>Phylogenetic and Phylogenomic Definition of Rhizopus Species.</title>
        <authorList>
            <person name="Gryganskyi A.P."/>
            <person name="Golan J."/>
            <person name="Dolatabadi S."/>
            <person name="Mondo S."/>
            <person name="Robb S."/>
            <person name="Idnurm A."/>
            <person name="Muszewska A."/>
            <person name="Steczkiewicz K."/>
            <person name="Masonjones S."/>
            <person name="Liao H.L."/>
            <person name="Gajdeczka M.T."/>
            <person name="Anike F."/>
            <person name="Vuek A."/>
            <person name="Anishchenko I.M."/>
            <person name="Voigt K."/>
            <person name="de Hoog G.S."/>
            <person name="Smith M.E."/>
            <person name="Heitman J."/>
            <person name="Vilgalys R."/>
            <person name="Stajich J.E."/>
        </authorList>
    </citation>
    <scope>NUCLEOTIDE SEQUENCE [LARGE SCALE GENOMIC DNA]</scope>
    <source>
        <strain evidence="9 10">LSU 92-RS-03</strain>
    </source>
</reference>
<dbReference type="PANTHER" id="PTHR46164:SF3">
    <property type="entry name" value="ATF6, ISOFORM C"/>
    <property type="match status" value="1"/>
</dbReference>
<sequence length="293" mass="33461">MSHLLHKHIKTEPTLEDQDDLLMSYLNSECMATSTTSWTHEQKYPIEETDWQYLSSSSSPSTTPLLNDVSLLWAAQNQATFYNEMTCSPSSASYFSTPQPTSPGAFSTYSSSSSETEQSRKKRGRKKRDTGRNTTPPLLQGLPVVIAPAPLKQLAPILPAFQHIKETQQEVEKEIPEKYMAEDPQKAAVIAKRQERLIKNRAAALLSRKRKREHLIALEDQRKELLDTNKALYDQIQDLQTQNLELKKKLDRIPSDNFVCMMMAMLLLLYTACFTSQDTVDLTSYKKKVQRQE</sequence>
<name>A0A367IPM0_RHIST</name>
<evidence type="ECO:0000259" key="8">
    <source>
        <dbReference type="PROSITE" id="PS50217"/>
    </source>
</evidence>
<dbReference type="GO" id="GO:0030968">
    <property type="term" value="P:endoplasmic reticulum unfolded protein response"/>
    <property type="evidence" value="ECO:0007669"/>
    <property type="project" value="TreeGrafter"/>
</dbReference>
<dbReference type="Proteomes" id="UP000253551">
    <property type="component" value="Unassembled WGS sequence"/>
</dbReference>
<dbReference type="OrthoDB" id="2274082at2759"/>
<keyword evidence="5" id="KW-0539">Nucleus</keyword>
<keyword evidence="2" id="KW-0805">Transcription regulation</keyword>
<keyword evidence="4" id="KW-0804">Transcription</keyword>
<gene>
    <name evidence="9" type="ORF">CU098_005173</name>
</gene>
<feature type="compositionally biased region" description="Polar residues" evidence="7">
    <location>
        <begin position="92"/>
        <end position="105"/>
    </location>
</feature>
<dbReference type="Pfam" id="PF00170">
    <property type="entry name" value="bZIP_1"/>
    <property type="match status" value="1"/>
</dbReference>
<evidence type="ECO:0000256" key="2">
    <source>
        <dbReference type="ARBA" id="ARBA00023015"/>
    </source>
</evidence>
<dbReference type="SUPFAM" id="SSF57959">
    <property type="entry name" value="Leucine zipper domain"/>
    <property type="match status" value="1"/>
</dbReference>
<evidence type="ECO:0000256" key="7">
    <source>
        <dbReference type="SAM" id="MobiDB-lite"/>
    </source>
</evidence>
<feature type="compositionally biased region" description="Basic residues" evidence="7">
    <location>
        <begin position="120"/>
        <end position="129"/>
    </location>
</feature>
<dbReference type="SMART" id="SM00338">
    <property type="entry name" value="BRLZ"/>
    <property type="match status" value="1"/>
</dbReference>
<dbReference type="PROSITE" id="PS50217">
    <property type="entry name" value="BZIP"/>
    <property type="match status" value="1"/>
</dbReference>
<comment type="subcellular location">
    <subcellularLocation>
        <location evidence="1">Membrane</location>
        <topology evidence="1">Single-pass membrane protein</topology>
    </subcellularLocation>
</comment>
<evidence type="ECO:0000256" key="3">
    <source>
        <dbReference type="ARBA" id="ARBA00023125"/>
    </source>
</evidence>
<dbReference type="GO" id="GO:0000981">
    <property type="term" value="F:DNA-binding transcription factor activity, RNA polymerase II-specific"/>
    <property type="evidence" value="ECO:0007669"/>
    <property type="project" value="TreeGrafter"/>
</dbReference>
<keyword evidence="10" id="KW-1185">Reference proteome</keyword>
<keyword evidence="3" id="KW-0238">DNA-binding</keyword>
<dbReference type="STRING" id="4846.A0A367IPM0"/>
<dbReference type="AlphaFoldDB" id="A0A367IPM0"/>
<dbReference type="InterPro" id="IPR004827">
    <property type="entry name" value="bZIP"/>
</dbReference>
<evidence type="ECO:0000313" key="9">
    <source>
        <dbReference type="EMBL" id="RCH79603.1"/>
    </source>
</evidence>
<proteinExistence type="predicted"/>
<dbReference type="Gene3D" id="1.20.5.170">
    <property type="match status" value="1"/>
</dbReference>
<dbReference type="InterPro" id="IPR051882">
    <property type="entry name" value="ATF_bZIP_TF"/>
</dbReference>
<dbReference type="InterPro" id="IPR046347">
    <property type="entry name" value="bZIP_sf"/>
</dbReference>
<feature type="coiled-coil region" evidence="6">
    <location>
        <begin position="208"/>
        <end position="249"/>
    </location>
</feature>
<dbReference type="GO" id="GO:0005634">
    <property type="term" value="C:nucleus"/>
    <property type="evidence" value="ECO:0007669"/>
    <property type="project" value="TreeGrafter"/>
</dbReference>
<comment type="caution">
    <text evidence="9">The sequence shown here is derived from an EMBL/GenBank/DDBJ whole genome shotgun (WGS) entry which is preliminary data.</text>
</comment>
<evidence type="ECO:0000256" key="1">
    <source>
        <dbReference type="ARBA" id="ARBA00004167"/>
    </source>
</evidence>
<evidence type="ECO:0000256" key="5">
    <source>
        <dbReference type="ARBA" id="ARBA00023242"/>
    </source>
</evidence>